<dbReference type="EMBL" id="BMAC01000541">
    <property type="protein sequence ID" value="GFP98741.1"/>
    <property type="molecule type" value="Genomic_DNA"/>
</dbReference>
<dbReference type="EC" id="2.5.1.59" evidence="3"/>
<comment type="cofactor">
    <cofactor evidence="1">
        <name>Mg(2+)</name>
        <dbReference type="ChEBI" id="CHEBI:18420"/>
    </cofactor>
</comment>
<evidence type="ECO:0000256" key="5">
    <source>
        <dbReference type="ARBA" id="ARBA00022602"/>
    </source>
</evidence>
<dbReference type="Pfam" id="PF01239">
    <property type="entry name" value="PPTA"/>
    <property type="match status" value="2"/>
</dbReference>
<dbReference type="GO" id="GO:0004660">
    <property type="term" value="F:protein farnesyltransferase activity"/>
    <property type="evidence" value="ECO:0007669"/>
    <property type="project" value="UniProtKB-EC"/>
</dbReference>
<comment type="similarity">
    <text evidence="2">Belongs to the protein prenyltransferase subunit alpha family.</text>
</comment>
<reference evidence="14" key="1">
    <citation type="submission" date="2020-07" db="EMBL/GenBank/DDBJ databases">
        <title>Ethylene signaling mediates host invasion by parasitic plants.</title>
        <authorList>
            <person name="Yoshida S."/>
        </authorList>
    </citation>
    <scope>NUCLEOTIDE SEQUENCE</scope>
    <source>
        <strain evidence="14">Okayama</strain>
    </source>
</reference>
<dbReference type="OrthoDB" id="272289at2759"/>
<dbReference type="GO" id="GO:0005953">
    <property type="term" value="C:CAAX-protein geranylgeranyltransferase complex"/>
    <property type="evidence" value="ECO:0007669"/>
    <property type="project" value="TreeGrafter"/>
</dbReference>
<dbReference type="EC" id="2.5.1.58" evidence="4"/>
<comment type="caution">
    <text evidence="14">The sequence shown here is derived from an EMBL/GenBank/DDBJ whole genome shotgun (WGS) entry which is preliminary data.</text>
</comment>
<organism evidence="14 15">
    <name type="scientific">Phtheirospermum japonicum</name>
    <dbReference type="NCBI Taxonomy" id="374723"/>
    <lineage>
        <taxon>Eukaryota</taxon>
        <taxon>Viridiplantae</taxon>
        <taxon>Streptophyta</taxon>
        <taxon>Embryophyta</taxon>
        <taxon>Tracheophyta</taxon>
        <taxon>Spermatophyta</taxon>
        <taxon>Magnoliopsida</taxon>
        <taxon>eudicotyledons</taxon>
        <taxon>Gunneridae</taxon>
        <taxon>Pentapetalae</taxon>
        <taxon>asterids</taxon>
        <taxon>lamiids</taxon>
        <taxon>Lamiales</taxon>
        <taxon>Orobanchaceae</taxon>
        <taxon>Orobanchaceae incertae sedis</taxon>
        <taxon>Phtheirospermum</taxon>
    </lineage>
</organism>
<evidence type="ECO:0000313" key="15">
    <source>
        <dbReference type="Proteomes" id="UP000653305"/>
    </source>
</evidence>
<dbReference type="Proteomes" id="UP000653305">
    <property type="component" value="Unassembled WGS sequence"/>
</dbReference>
<evidence type="ECO:0000256" key="9">
    <source>
        <dbReference type="ARBA" id="ARBA00040965"/>
    </source>
</evidence>
<dbReference type="AlphaFoldDB" id="A0A830CWX8"/>
<dbReference type="PANTHER" id="PTHR11129">
    <property type="entry name" value="PROTEIN FARNESYLTRANSFERASE ALPHA SUBUNIT/RAB GERANYLGERANYL TRANSFERASE ALPHA SUBUNIT"/>
    <property type="match status" value="1"/>
</dbReference>
<evidence type="ECO:0000256" key="6">
    <source>
        <dbReference type="ARBA" id="ARBA00022679"/>
    </source>
</evidence>
<dbReference type="GO" id="GO:0004662">
    <property type="term" value="F:CAAX-protein geranylgeranyltransferase activity"/>
    <property type="evidence" value="ECO:0007669"/>
    <property type="project" value="UniProtKB-EC"/>
</dbReference>
<evidence type="ECO:0000256" key="4">
    <source>
        <dbReference type="ARBA" id="ARBA00012702"/>
    </source>
</evidence>
<evidence type="ECO:0000256" key="2">
    <source>
        <dbReference type="ARBA" id="ARBA00006734"/>
    </source>
</evidence>
<keyword evidence="6 14" id="KW-0808">Transferase</keyword>
<keyword evidence="5" id="KW-0637">Prenyltransferase</keyword>
<gene>
    <name evidence="14" type="ORF">PHJA_002018000</name>
</gene>
<accession>A0A830CWX8</accession>
<evidence type="ECO:0000256" key="1">
    <source>
        <dbReference type="ARBA" id="ARBA00001946"/>
    </source>
</evidence>
<evidence type="ECO:0000256" key="8">
    <source>
        <dbReference type="ARBA" id="ARBA00022842"/>
    </source>
</evidence>
<dbReference type="InterPro" id="IPR002088">
    <property type="entry name" value="Prenyl_trans_a"/>
</dbReference>
<dbReference type="SUPFAM" id="SSF48439">
    <property type="entry name" value="Protein prenylyltransferase"/>
    <property type="match status" value="2"/>
</dbReference>
<proteinExistence type="inferred from homology"/>
<name>A0A830CWX8_9LAMI</name>
<evidence type="ECO:0000256" key="7">
    <source>
        <dbReference type="ARBA" id="ARBA00022737"/>
    </source>
</evidence>
<evidence type="ECO:0000313" key="14">
    <source>
        <dbReference type="EMBL" id="GFP98741.1"/>
    </source>
</evidence>
<dbReference type="PROSITE" id="PS51147">
    <property type="entry name" value="PFTA"/>
    <property type="match status" value="2"/>
</dbReference>
<evidence type="ECO:0000256" key="3">
    <source>
        <dbReference type="ARBA" id="ARBA00012700"/>
    </source>
</evidence>
<keyword evidence="15" id="KW-1185">Reference proteome</keyword>
<evidence type="ECO:0000256" key="12">
    <source>
        <dbReference type="ARBA" id="ARBA00043086"/>
    </source>
</evidence>
<protein>
    <recommendedName>
        <fullName evidence="9">Protein farnesyltransferase/geranylgeranyltransferase type-1 subunit alpha</fullName>
        <ecNumber evidence="4">2.5.1.58</ecNumber>
        <ecNumber evidence="3">2.5.1.59</ecNumber>
    </recommendedName>
    <alternativeName>
        <fullName evidence="12">CAAX farnesyltransferase subunit alpha</fullName>
    </alternativeName>
    <alternativeName>
        <fullName evidence="11">FTase-alpha</fullName>
    </alternativeName>
    <alternativeName>
        <fullName evidence="10">Ras proteins prenyltransferase subunit alpha</fullName>
    </alternativeName>
    <alternativeName>
        <fullName evidence="13">Type I protein geranyl-geranyltransferase subunit alpha</fullName>
    </alternativeName>
</protein>
<dbReference type="PANTHER" id="PTHR11129:SF1">
    <property type="entry name" value="PROTEIN FARNESYLTRANSFERASE_GERANYLGERANYLTRANSFERASE TYPE-1 SUBUNIT ALPHA"/>
    <property type="match status" value="1"/>
</dbReference>
<keyword evidence="8" id="KW-0460">Magnesium</keyword>
<evidence type="ECO:0000256" key="10">
    <source>
        <dbReference type="ARBA" id="ARBA00041392"/>
    </source>
</evidence>
<dbReference type="Gene3D" id="1.25.40.120">
    <property type="entry name" value="Protein prenylyltransferase"/>
    <property type="match status" value="2"/>
</dbReference>
<keyword evidence="7" id="KW-0677">Repeat</keyword>
<sequence length="610" mass="71010">MEKIKELHRMVENGTKTKDPETWRVIKSIVKNLEPNKEALLDELKFTAGLLREDANNKYAWSHRQWVLDKLGKGCADEIGFCKEILKDERNIHSRLAWDQRCFAVQKCLERGWTFARPSEAIFAITAILKHPENENPWRYLRLLYNNDLKALAPNHHLQFALACVFTEARDSVKGVTVDVNLHENQKHARLFDSVNKRGCLFALDLISDLLKHGFQLDKEAEDAIEEEELKPVALLHRRIPPAFQVSSKNWRVSALTMMMMDVFTLPVVYFLPEDTSWFPSFSEDTGWERENAEQENLGSSQLTRDDTNYGWAQNYVDKYPDMPESLRDYCWNTAEYTDKKLVMLTHDLLFYAGHNNPTVWQFRHLVIEKCSLNLQDEVKVLELLSKGSISNDNLFWHHRRWVSEKIGSDAAAKKELEFTDNILSEDPYNYRAWSHRQWVCQVFGIECWGKLNLRDKFLKKDASNCFAWNQRYFVSVMMGADTREREAKYATDVINAEAENEMPWTYLKCLVDGKMNHKILLDSDTAIYVLINEVKHMRDGEADDAIVKKRVVNALKMLLFTSKSTNFKPRCDLKRSINHLRPSKGETFVEKVTSILHSMDVSWIGVVAE</sequence>
<dbReference type="GO" id="GO:0005965">
    <property type="term" value="C:protein farnesyltransferase complex"/>
    <property type="evidence" value="ECO:0007669"/>
    <property type="project" value="TreeGrafter"/>
</dbReference>
<evidence type="ECO:0000256" key="11">
    <source>
        <dbReference type="ARBA" id="ARBA00042436"/>
    </source>
</evidence>
<evidence type="ECO:0000256" key="13">
    <source>
        <dbReference type="ARBA" id="ARBA00043219"/>
    </source>
</evidence>